<protein>
    <submittedName>
        <fullName evidence="2">Uncharacterized protein</fullName>
    </submittedName>
</protein>
<evidence type="ECO:0000256" key="1">
    <source>
        <dbReference type="SAM" id="Phobius"/>
    </source>
</evidence>
<gene>
    <name evidence="2" type="ORF">METZ01_LOCUS377073</name>
</gene>
<feature type="transmembrane region" description="Helical" evidence="1">
    <location>
        <begin position="226"/>
        <end position="244"/>
    </location>
</feature>
<feature type="transmembrane region" description="Helical" evidence="1">
    <location>
        <begin position="280"/>
        <end position="297"/>
    </location>
</feature>
<dbReference type="EMBL" id="UINC01138338">
    <property type="protein sequence ID" value="SVD24219.1"/>
    <property type="molecule type" value="Genomic_DNA"/>
</dbReference>
<sequence length="299" mass="32804">MGACLLFTMEPLVARTVLPLYGGSFHVWSTTLTFFQGILFFGYVYCHIFAKRLGGWHLAFVVAPLVWLPLVNWIGLAPPGHGDPAWSLLFQLTLHIALPFGILATTSVIAQSWFTRSDTSGSSPYPLYATSNAGSLLALLAYIALCEPLFGLRVQRSLWYLGYLVYAVLAWRCWRMASSHPEKVHPAIPPSIDIKAGTLVSWLLLSALPSAFMLAVSNVFTLELGSVPLVWILPLVLYLLSYVFTFGRKQWISPGLLHAFSPAAVVCGLSSLYFVDSGNLWIFAAHLVALFALAMVGHG</sequence>
<name>A0A382TQ67_9ZZZZ</name>
<feature type="transmembrane region" description="Helical" evidence="1">
    <location>
        <begin position="157"/>
        <end position="174"/>
    </location>
</feature>
<dbReference type="AlphaFoldDB" id="A0A382TQ67"/>
<feature type="transmembrane region" description="Helical" evidence="1">
    <location>
        <begin position="199"/>
        <end position="220"/>
    </location>
</feature>
<feature type="transmembrane region" description="Helical" evidence="1">
    <location>
        <begin position="256"/>
        <end position="274"/>
    </location>
</feature>
<feature type="transmembrane region" description="Helical" evidence="1">
    <location>
        <begin position="58"/>
        <end position="76"/>
    </location>
</feature>
<feature type="transmembrane region" description="Helical" evidence="1">
    <location>
        <begin position="25"/>
        <end position="46"/>
    </location>
</feature>
<organism evidence="2">
    <name type="scientific">marine metagenome</name>
    <dbReference type="NCBI Taxonomy" id="408172"/>
    <lineage>
        <taxon>unclassified sequences</taxon>
        <taxon>metagenomes</taxon>
        <taxon>ecological metagenomes</taxon>
    </lineage>
</organism>
<keyword evidence="1" id="KW-1133">Transmembrane helix</keyword>
<reference evidence="2" key="1">
    <citation type="submission" date="2018-05" db="EMBL/GenBank/DDBJ databases">
        <authorList>
            <person name="Lanie J.A."/>
            <person name="Ng W.-L."/>
            <person name="Kazmierczak K.M."/>
            <person name="Andrzejewski T.M."/>
            <person name="Davidsen T.M."/>
            <person name="Wayne K.J."/>
            <person name="Tettelin H."/>
            <person name="Glass J.I."/>
            <person name="Rusch D."/>
            <person name="Podicherti R."/>
            <person name="Tsui H.-C.T."/>
            <person name="Winkler M.E."/>
        </authorList>
    </citation>
    <scope>NUCLEOTIDE SEQUENCE</scope>
</reference>
<proteinExistence type="predicted"/>
<feature type="transmembrane region" description="Helical" evidence="1">
    <location>
        <begin position="125"/>
        <end position="145"/>
    </location>
</feature>
<accession>A0A382TQ67</accession>
<feature type="non-terminal residue" evidence="2">
    <location>
        <position position="299"/>
    </location>
</feature>
<keyword evidence="1" id="KW-0812">Transmembrane</keyword>
<feature type="transmembrane region" description="Helical" evidence="1">
    <location>
        <begin position="88"/>
        <end position="113"/>
    </location>
</feature>
<keyword evidence="1" id="KW-0472">Membrane</keyword>
<evidence type="ECO:0000313" key="2">
    <source>
        <dbReference type="EMBL" id="SVD24219.1"/>
    </source>
</evidence>